<gene>
    <name evidence="2" type="primary">LGALS2</name>
</gene>
<dbReference type="InterPro" id="IPR044156">
    <property type="entry name" value="Galectin-like"/>
</dbReference>
<sequence length="132" mass="14925">MEILNLDMKPGNTLKVKGKISPDTVGFSINLGCSSRDMAFHFNPRFNESVIVCNSKCSNAWQTEHRDSHLLLQGLHCQGEGSVPFLIEMLSDKFRVKLPDGHEVHFPNRHGYRKITFMSIVGGFKMISFKLS</sequence>
<reference evidence="2" key="2">
    <citation type="submission" date="2025-08" db="UniProtKB">
        <authorList>
            <consortium name="Ensembl"/>
        </authorList>
    </citation>
    <scope>IDENTIFICATION</scope>
</reference>
<dbReference type="Gene3D" id="2.60.120.200">
    <property type="match status" value="1"/>
</dbReference>
<dbReference type="AlphaFoldDB" id="A0A8C3DEI3"/>
<dbReference type="InterPro" id="IPR001079">
    <property type="entry name" value="Galectin_CRD"/>
</dbReference>
<dbReference type="GO" id="GO:0030246">
    <property type="term" value="F:carbohydrate binding"/>
    <property type="evidence" value="ECO:0007669"/>
    <property type="project" value="UniProtKB-UniRule"/>
</dbReference>
<dbReference type="Ensembl" id="ENSCMUT00000004615.2">
    <property type="protein sequence ID" value="ENSCMUP00000004267.2"/>
    <property type="gene ID" value="ENSCMUG00000002882.2"/>
</dbReference>
<accession>A0A8U7MYY1</accession>
<dbReference type="CDD" id="cd00070">
    <property type="entry name" value="GLECT"/>
    <property type="match status" value="1"/>
</dbReference>
<evidence type="ECO:0000256" key="1">
    <source>
        <dbReference type="ARBA" id="ARBA00022734"/>
    </source>
</evidence>
<dbReference type="Pfam" id="PF00337">
    <property type="entry name" value="Gal-bind_lectin"/>
    <property type="match status" value="1"/>
</dbReference>
<dbReference type="SMART" id="SM00276">
    <property type="entry name" value="GLECT"/>
    <property type="match status" value="1"/>
</dbReference>
<evidence type="ECO:0000313" key="2">
    <source>
        <dbReference type="Ensembl" id="ENSCMUP00000004267.2"/>
    </source>
</evidence>
<dbReference type="SUPFAM" id="SSF49899">
    <property type="entry name" value="Concanavalin A-like lectins/glucanases"/>
    <property type="match status" value="1"/>
</dbReference>
<dbReference type="Proteomes" id="UP000694553">
    <property type="component" value="Unassembled WGS sequence"/>
</dbReference>
<dbReference type="InterPro" id="IPR013320">
    <property type="entry name" value="ConA-like_dom_sf"/>
</dbReference>
<keyword evidence="1" id="KW-0430">Lectin</keyword>
<reference evidence="3" key="1">
    <citation type="submission" date="2019-10" db="EMBL/GenBank/DDBJ databases">
        <title>Corvus moneduloides (New Caledonian crow) genome, bCorMon1, primary haplotype.</title>
        <authorList>
            <person name="Rutz C."/>
            <person name="Fungtammasan C."/>
            <person name="Mountcastle J."/>
            <person name="Formenti G."/>
            <person name="Chow W."/>
            <person name="Howe K."/>
            <person name="Steele M.P."/>
            <person name="Fernandes J."/>
            <person name="Gilbert M.T.P."/>
            <person name="Fedrigo O."/>
            <person name="Jarvis E.D."/>
            <person name="Gemmell N."/>
        </authorList>
    </citation>
    <scope>NUCLEOTIDE SEQUENCE [LARGE SCALE GENOMIC DNA]</scope>
</reference>
<dbReference type="SMART" id="SM00908">
    <property type="entry name" value="Gal-bind_lectin"/>
    <property type="match status" value="1"/>
</dbReference>
<keyword evidence="3" id="KW-1185">Reference proteome</keyword>
<proteinExistence type="predicted"/>
<dbReference type="OMA" id="EITNMDM"/>
<dbReference type="FunFam" id="2.60.120.200:FF:000021">
    <property type="entry name" value="Galectin"/>
    <property type="match status" value="1"/>
</dbReference>
<accession>A0A8C3DEI3</accession>
<reference evidence="2" key="3">
    <citation type="submission" date="2025-09" db="UniProtKB">
        <authorList>
            <consortium name="Ensembl"/>
        </authorList>
    </citation>
    <scope>IDENTIFICATION</scope>
</reference>
<dbReference type="PROSITE" id="PS51304">
    <property type="entry name" value="GALECTIN"/>
    <property type="match status" value="1"/>
</dbReference>
<dbReference type="PANTHER" id="PTHR11346:SF104">
    <property type="entry name" value="GALECTIN-2"/>
    <property type="match status" value="1"/>
</dbReference>
<evidence type="ECO:0000313" key="3">
    <source>
        <dbReference type="Proteomes" id="UP000694553"/>
    </source>
</evidence>
<protein>
    <submittedName>
        <fullName evidence="2">Galectin 2</fullName>
    </submittedName>
</protein>
<name>A0A8C3DEI3_CORMO</name>
<organism evidence="2 3">
    <name type="scientific">Corvus moneduloides</name>
    <name type="common">New Caledonian crow</name>
    <dbReference type="NCBI Taxonomy" id="1196302"/>
    <lineage>
        <taxon>Eukaryota</taxon>
        <taxon>Metazoa</taxon>
        <taxon>Chordata</taxon>
        <taxon>Craniata</taxon>
        <taxon>Vertebrata</taxon>
        <taxon>Euteleostomi</taxon>
        <taxon>Archelosauria</taxon>
        <taxon>Archosauria</taxon>
        <taxon>Dinosauria</taxon>
        <taxon>Saurischia</taxon>
        <taxon>Theropoda</taxon>
        <taxon>Coelurosauria</taxon>
        <taxon>Aves</taxon>
        <taxon>Neognathae</taxon>
        <taxon>Neoaves</taxon>
        <taxon>Telluraves</taxon>
        <taxon>Australaves</taxon>
        <taxon>Passeriformes</taxon>
        <taxon>Corvoidea</taxon>
        <taxon>Corvidae</taxon>
        <taxon>Corvus</taxon>
    </lineage>
</organism>
<dbReference type="PANTHER" id="PTHR11346">
    <property type="entry name" value="GALECTIN"/>
    <property type="match status" value="1"/>
</dbReference>